<protein>
    <submittedName>
        <fullName evidence="8">Amino acid adenylation domain-containing protein</fullName>
    </submittedName>
</protein>
<dbReference type="InterPro" id="IPR029063">
    <property type="entry name" value="SAM-dependent_MTases_sf"/>
</dbReference>
<evidence type="ECO:0000256" key="6">
    <source>
        <dbReference type="ARBA" id="ARBA00022737"/>
    </source>
</evidence>
<dbReference type="PROSITE" id="PS00455">
    <property type="entry name" value="AMP_BINDING"/>
    <property type="match status" value="2"/>
</dbReference>
<dbReference type="PANTHER" id="PTHR45527:SF1">
    <property type="entry name" value="FATTY ACID SYNTHASE"/>
    <property type="match status" value="1"/>
</dbReference>
<dbReference type="Gene3D" id="1.10.1200.10">
    <property type="entry name" value="ACP-like"/>
    <property type="match status" value="2"/>
</dbReference>
<gene>
    <name evidence="8" type="ORF">H6G94_11550</name>
</gene>
<comment type="cofactor">
    <cofactor evidence="1">
        <name>pantetheine 4'-phosphate</name>
        <dbReference type="ChEBI" id="CHEBI:47942"/>
    </cofactor>
</comment>
<dbReference type="Gene3D" id="2.30.38.10">
    <property type="entry name" value="Luciferase, Domain 3"/>
    <property type="match status" value="2"/>
</dbReference>
<dbReference type="SUPFAM" id="SSF47336">
    <property type="entry name" value="ACP-like"/>
    <property type="match status" value="2"/>
</dbReference>
<feature type="domain" description="Carrier" evidence="7">
    <location>
        <begin position="1099"/>
        <end position="1174"/>
    </location>
</feature>
<dbReference type="CDD" id="cd02440">
    <property type="entry name" value="AdoMet_MTases"/>
    <property type="match status" value="1"/>
</dbReference>
<evidence type="ECO:0000256" key="4">
    <source>
        <dbReference type="ARBA" id="ARBA00022598"/>
    </source>
</evidence>
<keyword evidence="5" id="KW-0808">Transferase</keyword>
<keyword evidence="9" id="KW-1185">Reference proteome</keyword>
<dbReference type="InterPro" id="IPR001242">
    <property type="entry name" value="Condensation_dom"/>
</dbReference>
<accession>A0ABR8H8J6</accession>
<dbReference type="Pfam" id="PF00501">
    <property type="entry name" value="AMP-binding"/>
    <property type="match status" value="2"/>
</dbReference>
<evidence type="ECO:0000313" key="8">
    <source>
        <dbReference type="EMBL" id="MBD2611904.1"/>
    </source>
</evidence>
<dbReference type="InterPro" id="IPR013217">
    <property type="entry name" value="Methyltransf_12"/>
</dbReference>
<dbReference type="InterPro" id="IPR010080">
    <property type="entry name" value="Thioester_reductase-like_dom"/>
</dbReference>
<dbReference type="InterPro" id="IPR000873">
    <property type="entry name" value="AMP-dep_synth/lig_dom"/>
</dbReference>
<evidence type="ECO:0000256" key="5">
    <source>
        <dbReference type="ARBA" id="ARBA00022679"/>
    </source>
</evidence>
<dbReference type="InterPro" id="IPR045851">
    <property type="entry name" value="AMP-bd_C_sf"/>
</dbReference>
<proteinExistence type="predicted"/>
<keyword evidence="4" id="KW-0436">Ligase</keyword>
<dbReference type="PROSITE" id="PS00012">
    <property type="entry name" value="PHOSPHOPANTETHEINE"/>
    <property type="match status" value="2"/>
</dbReference>
<dbReference type="Gene3D" id="3.40.50.720">
    <property type="entry name" value="NAD(P)-binding Rossmann-like Domain"/>
    <property type="match status" value="1"/>
</dbReference>
<dbReference type="InterPro" id="IPR020806">
    <property type="entry name" value="PKS_PP-bd"/>
</dbReference>
<dbReference type="Pfam" id="PF07238">
    <property type="entry name" value="PilZ"/>
    <property type="match status" value="1"/>
</dbReference>
<dbReference type="RefSeq" id="WP_190949537.1">
    <property type="nucleotide sequence ID" value="NZ_JACJTC010000007.1"/>
</dbReference>
<dbReference type="CDD" id="cd12116">
    <property type="entry name" value="A_NRPS_Ta1_like"/>
    <property type="match status" value="1"/>
</dbReference>
<keyword evidence="2" id="KW-0596">Phosphopantetheine</keyword>
<dbReference type="SUPFAM" id="SSF52777">
    <property type="entry name" value="CoA-dependent acyltransferases"/>
    <property type="match status" value="4"/>
</dbReference>
<dbReference type="Gene3D" id="3.30.559.10">
    <property type="entry name" value="Chloramphenicol acetyltransferase-like domain"/>
    <property type="match status" value="2"/>
</dbReference>
<dbReference type="Pfam" id="PF08242">
    <property type="entry name" value="Methyltransf_12"/>
    <property type="match status" value="1"/>
</dbReference>
<dbReference type="InterPro" id="IPR009081">
    <property type="entry name" value="PP-bd_ACP"/>
</dbReference>
<dbReference type="InterPro" id="IPR006162">
    <property type="entry name" value="Ppantetheine_attach_site"/>
</dbReference>
<dbReference type="Gene3D" id="3.40.50.980">
    <property type="match status" value="4"/>
</dbReference>
<evidence type="ECO:0000256" key="3">
    <source>
        <dbReference type="ARBA" id="ARBA00022553"/>
    </source>
</evidence>
<dbReference type="InterPro" id="IPR013120">
    <property type="entry name" value="FAR_NAD-bd"/>
</dbReference>
<dbReference type="EMBL" id="JACJTC010000007">
    <property type="protein sequence ID" value="MBD2611904.1"/>
    <property type="molecule type" value="Genomic_DNA"/>
</dbReference>
<dbReference type="Gene3D" id="2.40.10.220">
    <property type="entry name" value="predicted glycosyltransferase like domains"/>
    <property type="match status" value="1"/>
</dbReference>
<evidence type="ECO:0000313" key="9">
    <source>
        <dbReference type="Proteomes" id="UP000606396"/>
    </source>
</evidence>
<dbReference type="InterPro" id="IPR036291">
    <property type="entry name" value="NAD(P)-bd_dom_sf"/>
</dbReference>
<dbReference type="SUPFAM" id="SSF53335">
    <property type="entry name" value="S-adenosyl-L-methionine-dependent methyltransferases"/>
    <property type="match status" value="1"/>
</dbReference>
<dbReference type="CDD" id="cd05235">
    <property type="entry name" value="SDR_e1"/>
    <property type="match status" value="1"/>
</dbReference>
<sequence length="3059" mass="347686">MINNTHDRDISTISISEVFMALVAGNILDETFEPSRIGKLSRLTTTQRDLYLDNMLHPGSTIFSLGLSIKLPANLDRFIWEQAVKIVCQADDIIKTKFIFYRGEAFQFVDKNADIHFEFIDIEHNNYQNLEKFIQDKIKVKVELNKDYLFKNILVKQQQGNYIAILGAPHILFDGYSGKVFFERVAKVYLDLKAGNIPAKFEISSFYDGVEEHLLRFDTQEIQDYWQESLSKITPVTSYIKPKEKNKPQSQKIQITGNQLVEIRKHCQLNKCSLPAFFKSVYGIYLSKYLQAPGDFVFYDIIGKREQQNLNVLGCLYQVVPIIIPENKLDKNSKILDYVAYISDYRKNLNHYQNISVLLQTKIIKDEQLKFFYNFYNFNIINLPLTEEHLRLTIHNSFADNEVHLIINDFLETLELEIFYNEASFVYIKVLERLLLLANQIIQNSEYFHQLKLLSASEKRELLDNWNQTNTNYALDKCVHQLFEAQVERSPHTLAVIQEAENHREQSSLTYQNLNQRANQLAHYLHSLGVKPDTPVGICVERTSEMAIAVLAVLKAGVAYLPLDPAYPKERLAFMIEDTQISILLTQQQLLSELPKHQAQVICLDTDWDKINQYSQENPSTEVTPENLAYIIYTSGSTGRPKGICLAHRPLVNLLQWHLNSLLTGVRTLQFASLSFDASFHEMFAAWCSGGTLFLISENLRRDTTALAHFIHNQEIEKAILPVVILQQMAELAASGWELFTSLKEVTTTGEQLQITPAIVKLFKSLPHCSFHNHYGPSETHVVTALTLDKNPDSWPTYPSIGRPIANTQIYILDSQLKPVPIGVPGELYIGGDSLARGYLHRPDLTNERFIPNPDAKSHRLYKTGDLACYLPNGNIEYLGRIDQQVKIRGFRIELGEIETILLQHPDVREAAVIAREDVPGNKRLVAYIVSNLIPERVPYQSLCRVETHDNRIVELQTEDISNGGVCLVDVPFSWERGKQVRICLKLPIISEELWLNGCVAWSRGKRAGVELTLTPREKVLFNQSIDHILETQHLWKTLQRTISGNLRRFLQQKLPDYMLPSSFVMLNALPLTPNGKVDRRSLPVPHSNRWNSEQDFVLPRTAVEEVLTKIWQEVLNLQHISVHDNFFEMGGHSLLATQVTSRIRDTYQFDIPLRRLFDAPTVEGLAESIEVQLKQHQEWRTWALAPVTRNQNLPLSFAQQRLWFLEQLLPDSPLYNFPQSFRLFGRVNVKALEQSINEIVRRHEVLRTTFASLNGQSVQIIAPAVSVPIHLVDLRCLSELEKDIEIQRLRIEEFQQPFNIDRGPLLRATLIQIDAEESLLLLSIHHIIFDGWSVGVLFRELTLLYQSFANGLPSPLGELNIQYADFAVWQQQWLQGKVISEQLSYWKQQLADLPILQLPSHRPRPAIQTYRGARQPLAFSKSLSQAVIRFSQQEGCTLFMTLLAAFQTLLYRYTSSEDIPVGSLIANRHHQEIESLIGFFVNTLVLRSDFSGSPTFRQLLKQVREVTLEAYAHQDIPFEKLVEELEPERDLSRHPLFQICFALQNVPMQALELSGLTINHRLEHNGTAKFDLFLELFETPDGISGWFEYSTDLFDVATISRLGENFQTLVAGIVANPDQKVADLPLLTSTECQQLLVEWNQTQSDFPQQICIHQLFEAQVQRVPDSVAAIFANRQITYRELNARANQLARHLQALGVGPDVLVGICVERSLEMIVALLGILKAGGAYIPLDPAYPQQRLSLMLSDSQLSVLLTQQHLLAQLPEHQGQIVCLERDWQDITTQSQDNLDGNGNCENLAYVIYTSGSTGKPKGVQIMHRSVVNFLHFMGQHLELTEQDILLSVTTLSFDIAVLEIFLPMTLGASVIIASREEAMDGTALMAKLTNGVTVMQATPATWQLLLEVGWQGSKNLKILCGGEALPKKLAQQLQQRCATLWNLYGPTETTIWSATYKVVSEDGQVLIGRPMANTQFYILDSQLQPVPVGVPGELYIGGAGLARGYLNRRDLTDARFIPNLFHKSKASDRLYKTGDLVRYLPDGNIEYLSRIDHQVKIRGFRIELGEIEAVLAQHPSVKTAVVIDREDIPGQKRLVAYVVQNQQDENAPLLANWQTEHLSQWQTIYDQTYKQTTKEENQVFNTIGWNSSYTGLPIPAPEMREWVDCTVERILSLQPSQVLEIGCGTGLLLCRIISHCSKYWGTDFAPEALRQIQRLQISHPDWPQLTLLPRPADNFAGIEANTFDTVIINSVIQYFPSIDYLLEVLTGAVNAVEPGGLIFIGDVRSLPLLEAYHTSVALYQASSTLSTIQLQEQIRQRLNQEEELVIHPDFFRALQQHLPKIGRVQIELKRGQHHNEMTKFRYDAILYIGTNSDDTVGITWLDWQQQQLTLSSVRHLLLATQPEILGIKNVPNARVIQEVKTIELLNSPDMPKTVEELRTHLEQLTQIGIDPEELWNLSEDLPYLLDITWSESSLVDCYDVVFRHRHREKVEGVATADEDAVSIQPWNYYANQPLQSKFTRKIAVELRRFLEQKLPEYMVPTAFVSLEKLPLTPNGKLDRRSLPAPDRSRTTLEATLIKPRTPTEEKMVAIWTKVLGSDAVGIQDNFFELGGNSLLATQLIMSVRETFQVELPVRCIFEQQSIEGLSQILEKLHQQDTTVLNTVVNLQAEAVLDANIYSPTVFTQNITQPSHIFLTGATGFLGAFLVHELLQQTQAKIYCLVRAKNETEGFKRLKETLEKYLIWDASQSSRIIPIPGDLALPGFGISLEQFEKLAAQIDVIYHSGAQVNFAKPYSVVKAANVLGTQEVLRLACQQKIKPVHYISTMAVFGAMACLNKIDIVYEDDDIDKSEPYLSQEIGYTQSKWVAEKLVWIAKSRGIPVTVIRSGFLMGHSQTGVTNTDDFISRLIKGCIQVGSFPELINQKQDLITVDYASKAIVTISQKPESLGKAFHIVPLPSENIDLIQLFELISACGYQLQKVPYAQWTEKLINQAQYSQSNPLFPLLPMFTEKVNQQVAAWELYQNTADLDCRNTLNAIADTSTRCPSMNTELIRKYLNYFQSSGFLNM</sequence>
<dbReference type="InterPro" id="IPR023213">
    <property type="entry name" value="CAT-like_dom_sf"/>
</dbReference>
<dbReference type="Gene3D" id="3.30.300.30">
    <property type="match status" value="3"/>
</dbReference>
<dbReference type="InterPro" id="IPR020845">
    <property type="entry name" value="AMP-binding_CS"/>
</dbReference>
<feature type="domain" description="Carrier" evidence="7">
    <location>
        <begin position="2571"/>
        <end position="2646"/>
    </location>
</feature>
<dbReference type="Pfam" id="PF00550">
    <property type="entry name" value="PP-binding"/>
    <property type="match status" value="2"/>
</dbReference>
<name>A0ABR8H8J6_NOSPU</name>
<dbReference type="PANTHER" id="PTHR45527">
    <property type="entry name" value="NONRIBOSOMAL PEPTIDE SYNTHETASE"/>
    <property type="match status" value="1"/>
</dbReference>
<evidence type="ECO:0000256" key="1">
    <source>
        <dbReference type="ARBA" id="ARBA00001957"/>
    </source>
</evidence>
<dbReference type="CDD" id="cd17651">
    <property type="entry name" value="A_NRPS_VisG_like"/>
    <property type="match status" value="1"/>
</dbReference>
<dbReference type="Proteomes" id="UP000606396">
    <property type="component" value="Unassembled WGS sequence"/>
</dbReference>
<dbReference type="InterPro" id="IPR009875">
    <property type="entry name" value="PilZ_domain"/>
</dbReference>
<evidence type="ECO:0000259" key="7">
    <source>
        <dbReference type="PROSITE" id="PS50075"/>
    </source>
</evidence>
<reference evidence="8 9" key="1">
    <citation type="journal article" date="2020" name="ISME J.">
        <title>Comparative genomics reveals insights into cyanobacterial evolution and habitat adaptation.</title>
        <authorList>
            <person name="Chen M.Y."/>
            <person name="Teng W.K."/>
            <person name="Zhao L."/>
            <person name="Hu C.X."/>
            <person name="Zhou Y.K."/>
            <person name="Han B.P."/>
            <person name="Song L.R."/>
            <person name="Shu W.S."/>
        </authorList>
    </citation>
    <scope>NUCLEOTIDE SEQUENCE [LARGE SCALE GENOMIC DNA]</scope>
    <source>
        <strain evidence="8 9">FACHB-252</strain>
    </source>
</reference>
<comment type="caution">
    <text evidence="8">The sequence shown here is derived from an EMBL/GenBank/DDBJ whole genome shotgun (WGS) entry which is preliminary data.</text>
</comment>
<dbReference type="InterPro" id="IPR036736">
    <property type="entry name" value="ACP-like_sf"/>
</dbReference>
<organism evidence="8 9">
    <name type="scientific">Nostoc punctiforme FACHB-252</name>
    <dbReference type="NCBI Taxonomy" id="1357509"/>
    <lineage>
        <taxon>Bacteria</taxon>
        <taxon>Bacillati</taxon>
        <taxon>Cyanobacteriota</taxon>
        <taxon>Cyanophyceae</taxon>
        <taxon>Nostocales</taxon>
        <taxon>Nostocaceae</taxon>
        <taxon>Nostoc</taxon>
    </lineage>
</organism>
<dbReference type="NCBIfam" id="NF003417">
    <property type="entry name" value="PRK04813.1"/>
    <property type="match status" value="4"/>
</dbReference>
<dbReference type="NCBIfam" id="TIGR01746">
    <property type="entry name" value="Thioester-redct"/>
    <property type="match status" value="1"/>
</dbReference>
<dbReference type="PROSITE" id="PS50075">
    <property type="entry name" value="CARRIER"/>
    <property type="match status" value="2"/>
</dbReference>
<dbReference type="SUPFAM" id="SSF56801">
    <property type="entry name" value="Acetyl-CoA synthetase-like"/>
    <property type="match status" value="2"/>
</dbReference>
<dbReference type="NCBIfam" id="TIGR01733">
    <property type="entry name" value="AA-adenyl-dom"/>
    <property type="match status" value="2"/>
</dbReference>
<keyword evidence="6" id="KW-0677">Repeat</keyword>
<dbReference type="Pfam" id="PF00668">
    <property type="entry name" value="Condensation"/>
    <property type="match status" value="2"/>
</dbReference>
<dbReference type="Pfam" id="PF07993">
    <property type="entry name" value="NAD_binding_4"/>
    <property type="match status" value="1"/>
</dbReference>
<dbReference type="InterPro" id="IPR010071">
    <property type="entry name" value="AA_adenyl_dom"/>
</dbReference>
<evidence type="ECO:0000256" key="2">
    <source>
        <dbReference type="ARBA" id="ARBA00022450"/>
    </source>
</evidence>
<keyword evidence="3" id="KW-0597">Phosphoprotein</keyword>
<dbReference type="CDD" id="cd19531">
    <property type="entry name" value="LCL_NRPS-like"/>
    <property type="match status" value="1"/>
</dbReference>
<dbReference type="SMART" id="SM00823">
    <property type="entry name" value="PKS_PP"/>
    <property type="match status" value="2"/>
</dbReference>
<dbReference type="SUPFAM" id="SSF51735">
    <property type="entry name" value="NAD(P)-binding Rossmann-fold domains"/>
    <property type="match status" value="1"/>
</dbReference>
<dbReference type="Gene3D" id="3.30.559.30">
    <property type="entry name" value="Nonribosomal peptide synthetase, condensation domain"/>
    <property type="match status" value="2"/>
</dbReference>
<dbReference type="Gene3D" id="3.40.50.150">
    <property type="entry name" value="Vaccinia Virus protein VP39"/>
    <property type="match status" value="1"/>
</dbReference>